<dbReference type="CDD" id="cd00180">
    <property type="entry name" value="PKc"/>
    <property type="match status" value="1"/>
</dbReference>
<evidence type="ECO:0000256" key="4">
    <source>
        <dbReference type="ARBA" id="ARBA00013948"/>
    </source>
</evidence>
<dbReference type="Gene3D" id="1.10.510.10">
    <property type="entry name" value="Transferase(Phosphotransferase) domain 1"/>
    <property type="match status" value="1"/>
</dbReference>
<dbReference type="PROSITE" id="PS00109">
    <property type="entry name" value="PROTEIN_KINASE_TYR"/>
    <property type="match status" value="1"/>
</dbReference>
<evidence type="ECO:0000256" key="5">
    <source>
        <dbReference type="ARBA" id="ARBA00019973"/>
    </source>
</evidence>
<comment type="catalytic activity">
    <reaction evidence="8">
        <text>L-threonyl-[protein] + ATP = O-phospho-L-threonyl-[protein] + ADP + H(+)</text>
        <dbReference type="Rhea" id="RHEA:46608"/>
        <dbReference type="Rhea" id="RHEA-COMP:11060"/>
        <dbReference type="Rhea" id="RHEA-COMP:11605"/>
        <dbReference type="ChEBI" id="CHEBI:15378"/>
        <dbReference type="ChEBI" id="CHEBI:30013"/>
        <dbReference type="ChEBI" id="CHEBI:30616"/>
        <dbReference type="ChEBI" id="CHEBI:61977"/>
        <dbReference type="ChEBI" id="CHEBI:456216"/>
        <dbReference type="EC" id="2.7.11.1"/>
    </reaction>
</comment>
<dbReference type="InterPro" id="IPR011009">
    <property type="entry name" value="Kinase-like_dom_sf"/>
</dbReference>
<feature type="compositionally biased region" description="Polar residues" evidence="10">
    <location>
        <begin position="1"/>
        <end position="12"/>
    </location>
</feature>
<gene>
    <name evidence="12" type="ORF">QQZ08_010137</name>
</gene>
<evidence type="ECO:0000256" key="9">
    <source>
        <dbReference type="ARBA" id="ARBA00048679"/>
    </source>
</evidence>
<keyword evidence="13" id="KW-1185">Reference proteome</keyword>
<dbReference type="InterPro" id="IPR000719">
    <property type="entry name" value="Prot_kinase_dom"/>
</dbReference>
<reference evidence="12 13" key="1">
    <citation type="journal article" date="2025" name="Microbiol. Resour. Announc.">
        <title>Draft genome sequences for Neonectria magnoliae and Neonectria punicea, canker pathogens of Liriodendron tulipifera and Acer saccharum in West Virginia.</title>
        <authorList>
            <person name="Petronek H.M."/>
            <person name="Kasson M.T."/>
            <person name="Metheny A.M."/>
            <person name="Stauder C.M."/>
            <person name="Lovett B."/>
            <person name="Lynch S.C."/>
            <person name="Garnas J.R."/>
            <person name="Kasson L.R."/>
            <person name="Stajich J.E."/>
        </authorList>
    </citation>
    <scope>NUCLEOTIDE SEQUENCE [LARGE SCALE GENOMIC DNA]</scope>
    <source>
        <strain evidence="12 13">NRRL 64651</strain>
    </source>
</reference>
<dbReference type="PANTHER" id="PTHR44329">
    <property type="entry name" value="SERINE/THREONINE-PROTEIN KINASE TNNI3K-RELATED"/>
    <property type="match status" value="1"/>
</dbReference>
<protein>
    <recommendedName>
        <fullName evidence="5">EKC/KEOPS complex subunit BUD32</fullName>
        <ecNumber evidence="3">2.7.11.1</ecNumber>
    </recommendedName>
    <alternativeName>
        <fullName evidence="6 7">Atypical Serine/threonine protein kinase BUD32</fullName>
    </alternativeName>
    <alternativeName>
        <fullName evidence="4">EKC/KEOPS complex subunit bud32</fullName>
    </alternativeName>
</protein>
<evidence type="ECO:0000256" key="10">
    <source>
        <dbReference type="SAM" id="MobiDB-lite"/>
    </source>
</evidence>
<dbReference type="InterPro" id="IPR051681">
    <property type="entry name" value="Ser/Thr_Kinases-Pseudokinases"/>
</dbReference>
<feature type="region of interest" description="Disordered" evidence="10">
    <location>
        <begin position="1"/>
        <end position="40"/>
    </location>
</feature>
<evidence type="ECO:0000256" key="6">
    <source>
        <dbReference type="ARBA" id="ARBA00030980"/>
    </source>
</evidence>
<dbReference type="SUPFAM" id="SSF56112">
    <property type="entry name" value="Protein kinase-like (PK-like)"/>
    <property type="match status" value="1"/>
</dbReference>
<dbReference type="EMBL" id="JAZAVK010000126">
    <property type="protein sequence ID" value="KAK7421016.1"/>
    <property type="molecule type" value="Genomic_DNA"/>
</dbReference>
<evidence type="ECO:0000313" key="12">
    <source>
        <dbReference type="EMBL" id="KAK7421016.1"/>
    </source>
</evidence>
<evidence type="ECO:0000256" key="2">
    <source>
        <dbReference type="ARBA" id="ARBA00011534"/>
    </source>
</evidence>
<dbReference type="PROSITE" id="PS50011">
    <property type="entry name" value="PROTEIN_KINASE_DOM"/>
    <property type="match status" value="1"/>
</dbReference>
<name>A0ABR1HIV0_9HYPO</name>
<evidence type="ECO:0000256" key="8">
    <source>
        <dbReference type="ARBA" id="ARBA00047899"/>
    </source>
</evidence>
<evidence type="ECO:0000256" key="7">
    <source>
        <dbReference type="ARBA" id="ARBA00033194"/>
    </source>
</evidence>
<dbReference type="Proteomes" id="UP001498421">
    <property type="component" value="Unassembled WGS sequence"/>
</dbReference>
<dbReference type="InterPro" id="IPR008266">
    <property type="entry name" value="Tyr_kinase_AS"/>
</dbReference>
<feature type="compositionally biased region" description="Pro residues" evidence="10">
    <location>
        <begin position="21"/>
        <end position="34"/>
    </location>
</feature>
<evidence type="ECO:0000259" key="11">
    <source>
        <dbReference type="PROSITE" id="PS50011"/>
    </source>
</evidence>
<dbReference type="Pfam" id="PF00069">
    <property type="entry name" value="Pkinase"/>
    <property type="match status" value="1"/>
</dbReference>
<comment type="function">
    <text evidence="1">Component of the EKC/KEOPS complex that is required for the formation of a threonylcarbamoyl group on adenosine at position 37 (t(6)A37) in tRNAs that read codons beginning with adenine. The complex is probably involved in the transfer of the threonylcarbamoyl moiety of threonylcarbamoyl-AMP (TC-AMP) to the N6 group of A37. BUD32 has ATPase activity in the context of the EKC/KEOPS complex and likely plays a supporting role to the catalytic subunit KAE1. The EKC/KEOPS complex also promotes both telomere uncapping and telomere elongation. The complex is required for efficient recruitment of transcriptional coactivators.</text>
</comment>
<feature type="domain" description="Protein kinase" evidence="11">
    <location>
        <begin position="79"/>
        <end position="314"/>
    </location>
</feature>
<comment type="subunit">
    <text evidence="2">Component of the EKC/KEOPS complex composed of at least BUD32, CGI121, GON7, KAE1 and PCC1; the whole complex dimerizes.</text>
</comment>
<comment type="caution">
    <text evidence="12">The sequence shown here is derived from an EMBL/GenBank/DDBJ whole genome shotgun (WGS) entry which is preliminary data.</text>
</comment>
<evidence type="ECO:0000256" key="1">
    <source>
        <dbReference type="ARBA" id="ARBA00003747"/>
    </source>
</evidence>
<evidence type="ECO:0000256" key="3">
    <source>
        <dbReference type="ARBA" id="ARBA00012513"/>
    </source>
</evidence>
<accession>A0ABR1HIV0</accession>
<sequence length="335" mass="36720">MASQDTPGQNMLCNLLTVPDPNAPNPNAPNPNAPNPNVSNPNVSNLLIPQVTRFELPGSRIVPVCFEMATSDIQYPSGFSLKDVVGWGTTGLVVLDKSTRTVIKTPLDQENAALILREQRIYERLNEKGGHRGLLNYFGTFEAGIRLEYASNHDLRSVNKEKQISEKQRIFWAIQIAEAIDFIHTAGVIHGDLTCANVFLDEGFNAKLADFAGSSIDGSPLLVGVMPSHESPGPLLSIQGDLFAFGCILYEIMTTQVPYDGKADDEIQSLYTSGVFPDTSSLGAMGHIIRKCWLGKYPKSKALVHDLKAQQENFPMSSTLIYIAVMTTAIFIYSR</sequence>
<organism evidence="12 13">
    <name type="scientific">Neonectria magnoliae</name>
    <dbReference type="NCBI Taxonomy" id="2732573"/>
    <lineage>
        <taxon>Eukaryota</taxon>
        <taxon>Fungi</taxon>
        <taxon>Dikarya</taxon>
        <taxon>Ascomycota</taxon>
        <taxon>Pezizomycotina</taxon>
        <taxon>Sordariomycetes</taxon>
        <taxon>Hypocreomycetidae</taxon>
        <taxon>Hypocreales</taxon>
        <taxon>Nectriaceae</taxon>
        <taxon>Neonectria</taxon>
    </lineage>
</organism>
<proteinExistence type="predicted"/>
<evidence type="ECO:0000313" key="13">
    <source>
        <dbReference type="Proteomes" id="UP001498421"/>
    </source>
</evidence>
<comment type="catalytic activity">
    <reaction evidence="9">
        <text>L-seryl-[protein] + ATP = O-phospho-L-seryl-[protein] + ADP + H(+)</text>
        <dbReference type="Rhea" id="RHEA:17989"/>
        <dbReference type="Rhea" id="RHEA-COMP:9863"/>
        <dbReference type="Rhea" id="RHEA-COMP:11604"/>
        <dbReference type="ChEBI" id="CHEBI:15378"/>
        <dbReference type="ChEBI" id="CHEBI:29999"/>
        <dbReference type="ChEBI" id="CHEBI:30616"/>
        <dbReference type="ChEBI" id="CHEBI:83421"/>
        <dbReference type="ChEBI" id="CHEBI:456216"/>
        <dbReference type="EC" id="2.7.11.1"/>
    </reaction>
</comment>
<dbReference type="EC" id="2.7.11.1" evidence="3"/>